<dbReference type="Proteomes" id="UP000254621">
    <property type="component" value="Unassembled WGS sequence"/>
</dbReference>
<evidence type="ECO:0000313" key="1">
    <source>
        <dbReference type="EMBL" id="SUP59240.1"/>
    </source>
</evidence>
<name>A0A380P1X7_WEIVI</name>
<dbReference type="AlphaFoldDB" id="A0A380P1X7"/>
<dbReference type="EMBL" id="UHIV01000004">
    <property type="protein sequence ID" value="SUP59240.1"/>
    <property type="molecule type" value="Genomic_DNA"/>
</dbReference>
<reference evidence="1 2" key="1">
    <citation type="submission" date="2018-06" db="EMBL/GenBank/DDBJ databases">
        <authorList>
            <consortium name="Pathogen Informatics"/>
            <person name="Doyle S."/>
        </authorList>
    </citation>
    <scope>NUCLEOTIDE SEQUENCE [LARGE SCALE GENOMIC DNA]</scope>
    <source>
        <strain evidence="1 2">NCTC13645</strain>
    </source>
</reference>
<proteinExistence type="predicted"/>
<protein>
    <submittedName>
        <fullName evidence="1">Uncharacterized protein</fullName>
    </submittedName>
</protein>
<gene>
    <name evidence="1" type="ORF">NCTC13645_01494</name>
</gene>
<organism evidence="1 2">
    <name type="scientific">Weissella viridescens</name>
    <name type="common">Lactobacillus viridescens</name>
    <dbReference type="NCBI Taxonomy" id="1629"/>
    <lineage>
        <taxon>Bacteria</taxon>
        <taxon>Bacillati</taxon>
        <taxon>Bacillota</taxon>
        <taxon>Bacilli</taxon>
        <taxon>Lactobacillales</taxon>
        <taxon>Lactobacillaceae</taxon>
        <taxon>Weissella</taxon>
    </lineage>
</organism>
<sequence>MFNLADNQIMEGTQACQIWGKARNYISQTLKNILIDFLKAQLEKLGIAGL</sequence>
<evidence type="ECO:0000313" key="2">
    <source>
        <dbReference type="Proteomes" id="UP000254621"/>
    </source>
</evidence>
<accession>A0A380P1X7</accession>